<proteinExistence type="predicted"/>
<reference evidence="2" key="1">
    <citation type="submission" date="2021-02" db="EMBL/GenBank/DDBJ databases">
        <authorList>
            <person name="Nowell W R."/>
        </authorList>
    </citation>
    <scope>NUCLEOTIDE SEQUENCE</scope>
</reference>
<gene>
    <name evidence="2" type="ORF">GPM918_LOCUS9735</name>
    <name evidence="3" type="ORF">SRO942_LOCUS9736</name>
</gene>
<feature type="domain" description="N-acetyltransferase" evidence="1">
    <location>
        <begin position="7"/>
        <end position="168"/>
    </location>
</feature>
<dbReference type="InterPro" id="IPR016181">
    <property type="entry name" value="Acyl_CoA_acyltransferase"/>
</dbReference>
<dbReference type="EMBL" id="CAJOBC010001838">
    <property type="protein sequence ID" value="CAF3701654.1"/>
    <property type="molecule type" value="Genomic_DNA"/>
</dbReference>
<evidence type="ECO:0000259" key="1">
    <source>
        <dbReference type="PROSITE" id="PS51186"/>
    </source>
</evidence>
<dbReference type="EMBL" id="CAJNOQ010001838">
    <property type="protein sequence ID" value="CAF0922529.1"/>
    <property type="molecule type" value="Genomic_DNA"/>
</dbReference>
<dbReference type="Gene3D" id="3.40.630.30">
    <property type="match status" value="1"/>
</dbReference>
<evidence type="ECO:0000313" key="2">
    <source>
        <dbReference type="EMBL" id="CAF0922529.1"/>
    </source>
</evidence>
<keyword evidence="4" id="KW-1185">Reference proteome</keyword>
<sequence length="178" mass="20841">MSNLEKITIRSAVVADLPVMFKLMDDALESSSDDDPTEQRLKRWSTRFYEDSPFIFYVAVTDNKNMIGWCSGRQTLECNRTVGDQTYDCEVGHMFILKQYRHRGIGRELWKVVWNDVLMRFHPKNFIVWSVDKEQTHKFYLSLGGTSIGKKNVEDTVLTAYVWSDLKLYDATTFLIFK</sequence>
<dbReference type="PROSITE" id="PS51186">
    <property type="entry name" value="GNAT"/>
    <property type="match status" value="1"/>
</dbReference>
<organism evidence="2 4">
    <name type="scientific">Didymodactylos carnosus</name>
    <dbReference type="NCBI Taxonomy" id="1234261"/>
    <lineage>
        <taxon>Eukaryota</taxon>
        <taxon>Metazoa</taxon>
        <taxon>Spiralia</taxon>
        <taxon>Gnathifera</taxon>
        <taxon>Rotifera</taxon>
        <taxon>Eurotatoria</taxon>
        <taxon>Bdelloidea</taxon>
        <taxon>Philodinida</taxon>
        <taxon>Philodinidae</taxon>
        <taxon>Didymodactylos</taxon>
    </lineage>
</organism>
<protein>
    <recommendedName>
        <fullName evidence="1">N-acetyltransferase domain-containing protein</fullName>
    </recommendedName>
</protein>
<dbReference type="SUPFAM" id="SSF55729">
    <property type="entry name" value="Acyl-CoA N-acyltransferases (Nat)"/>
    <property type="match status" value="1"/>
</dbReference>
<dbReference type="Proteomes" id="UP000663829">
    <property type="component" value="Unassembled WGS sequence"/>
</dbReference>
<dbReference type="Proteomes" id="UP000681722">
    <property type="component" value="Unassembled WGS sequence"/>
</dbReference>
<dbReference type="AlphaFoldDB" id="A0A814B0C5"/>
<dbReference type="CDD" id="cd04301">
    <property type="entry name" value="NAT_SF"/>
    <property type="match status" value="1"/>
</dbReference>
<dbReference type="Pfam" id="PF00583">
    <property type="entry name" value="Acetyltransf_1"/>
    <property type="match status" value="1"/>
</dbReference>
<accession>A0A814B0C5</accession>
<evidence type="ECO:0000313" key="3">
    <source>
        <dbReference type="EMBL" id="CAF3701654.1"/>
    </source>
</evidence>
<name>A0A814B0C5_9BILA</name>
<evidence type="ECO:0000313" key="4">
    <source>
        <dbReference type="Proteomes" id="UP000663829"/>
    </source>
</evidence>
<dbReference type="GO" id="GO:0016747">
    <property type="term" value="F:acyltransferase activity, transferring groups other than amino-acyl groups"/>
    <property type="evidence" value="ECO:0007669"/>
    <property type="project" value="InterPro"/>
</dbReference>
<comment type="caution">
    <text evidence="2">The sequence shown here is derived from an EMBL/GenBank/DDBJ whole genome shotgun (WGS) entry which is preliminary data.</text>
</comment>
<dbReference type="InterPro" id="IPR000182">
    <property type="entry name" value="GNAT_dom"/>
</dbReference>
<dbReference type="OrthoDB" id="10039976at2759"/>